<dbReference type="EMBL" id="CP063356">
    <property type="protein sequence ID" value="QOY35709.1"/>
    <property type="molecule type" value="Genomic_DNA"/>
</dbReference>
<protein>
    <submittedName>
        <fullName evidence="1">YojF family protein</fullName>
    </submittedName>
</protein>
<dbReference type="RefSeq" id="WP_182080757.1">
    <property type="nucleotide sequence ID" value="NZ_CP063356.2"/>
</dbReference>
<dbReference type="InterPro" id="IPR014934">
    <property type="entry name" value="DUF1806"/>
</dbReference>
<dbReference type="Proteomes" id="UP000180175">
    <property type="component" value="Chromosome"/>
</dbReference>
<dbReference type="KEGG" id="aia:AWH56_024095"/>
<name>A0A7S7L796_9BACI</name>
<dbReference type="Gene3D" id="2.70.180.10">
    <property type="entry name" value="Hypothetical protein YojF"/>
    <property type="match status" value="1"/>
</dbReference>
<reference evidence="1 2" key="2">
    <citation type="journal article" date="2019" name="Int. J. Syst. Evol. Microbiol.">
        <title>Anaerobacillus isosaccharinicus sp. nov., an alkaliphilic bacterium which degrades isosaccharinic acid.</title>
        <authorList>
            <person name="Bassil N.M."/>
            <person name="Lloyd J.R."/>
        </authorList>
    </citation>
    <scope>NUCLEOTIDE SEQUENCE [LARGE SCALE GENOMIC DNA]</scope>
    <source>
        <strain evidence="1 2">NB2006</strain>
    </source>
</reference>
<dbReference type="AlphaFoldDB" id="A0A7S7L796"/>
<accession>A0A7S7L796</accession>
<dbReference type="InterPro" id="IPR036492">
    <property type="entry name" value="YojF_sf"/>
</dbReference>
<evidence type="ECO:0000313" key="1">
    <source>
        <dbReference type="EMBL" id="QOY35709.1"/>
    </source>
</evidence>
<keyword evidence="2" id="KW-1185">Reference proteome</keyword>
<dbReference type="Pfam" id="PF08830">
    <property type="entry name" value="DUF1806"/>
    <property type="match status" value="1"/>
</dbReference>
<gene>
    <name evidence="1" type="ORF">AWH56_024095</name>
</gene>
<reference evidence="1 2" key="1">
    <citation type="journal article" date="2017" name="Genome Announc.">
        <title>Draft Genome Sequences of Four Alkaliphilic Bacteria Belonging to the Anaerobacillus Genus.</title>
        <authorList>
            <person name="Bassil N.M."/>
            <person name="Lloyd J.R."/>
        </authorList>
    </citation>
    <scope>NUCLEOTIDE SEQUENCE [LARGE SCALE GENOMIC DNA]</scope>
    <source>
        <strain evidence="1 2">NB2006</strain>
    </source>
</reference>
<evidence type="ECO:0000313" key="2">
    <source>
        <dbReference type="Proteomes" id="UP000180175"/>
    </source>
</evidence>
<organism evidence="1 2">
    <name type="scientific">Anaerobacillus isosaccharinicus</name>
    <dbReference type="NCBI Taxonomy" id="1532552"/>
    <lineage>
        <taxon>Bacteria</taxon>
        <taxon>Bacillati</taxon>
        <taxon>Bacillota</taxon>
        <taxon>Bacilli</taxon>
        <taxon>Bacillales</taxon>
        <taxon>Bacillaceae</taxon>
        <taxon>Anaerobacillus</taxon>
    </lineage>
</organism>
<sequence>MKPIDVQKVEEAINKFKDQPIYLHLETTNGAYAAHRNEGMMTVSAFIRNGKIQFSQGKITGEHPYRVGLKLEDGWVYAQGLTDWEISEQGQLLLAGHDGEGKIAISLQLSETPFM</sequence>
<dbReference type="SUPFAM" id="SSF89442">
    <property type="entry name" value="Hypothetical protein YojF"/>
    <property type="match status" value="1"/>
</dbReference>
<proteinExistence type="predicted"/>